<accession>A0A0A9ARY3</accession>
<reference evidence="1" key="2">
    <citation type="journal article" date="2015" name="Data Brief">
        <title>Shoot transcriptome of the giant reed, Arundo donax.</title>
        <authorList>
            <person name="Barrero R.A."/>
            <person name="Guerrero F.D."/>
            <person name="Moolhuijzen P."/>
            <person name="Goolsby J.A."/>
            <person name="Tidwell J."/>
            <person name="Bellgard S.E."/>
            <person name="Bellgard M.I."/>
        </authorList>
    </citation>
    <scope>NUCLEOTIDE SEQUENCE</scope>
    <source>
        <tissue evidence="1">Shoot tissue taken approximately 20 cm above the soil surface</tissue>
    </source>
</reference>
<organism evidence="1">
    <name type="scientific">Arundo donax</name>
    <name type="common">Giant reed</name>
    <name type="synonym">Donax arundinaceus</name>
    <dbReference type="NCBI Taxonomy" id="35708"/>
    <lineage>
        <taxon>Eukaryota</taxon>
        <taxon>Viridiplantae</taxon>
        <taxon>Streptophyta</taxon>
        <taxon>Embryophyta</taxon>
        <taxon>Tracheophyta</taxon>
        <taxon>Spermatophyta</taxon>
        <taxon>Magnoliopsida</taxon>
        <taxon>Liliopsida</taxon>
        <taxon>Poales</taxon>
        <taxon>Poaceae</taxon>
        <taxon>PACMAD clade</taxon>
        <taxon>Arundinoideae</taxon>
        <taxon>Arundineae</taxon>
        <taxon>Arundo</taxon>
    </lineage>
</organism>
<reference evidence="1" key="1">
    <citation type="submission" date="2014-09" db="EMBL/GenBank/DDBJ databases">
        <authorList>
            <person name="Magalhaes I.L.F."/>
            <person name="Oliveira U."/>
            <person name="Santos F.R."/>
            <person name="Vidigal T.H.D.A."/>
            <person name="Brescovit A.D."/>
            <person name="Santos A.J."/>
        </authorList>
    </citation>
    <scope>NUCLEOTIDE SEQUENCE</scope>
    <source>
        <tissue evidence="1">Shoot tissue taken approximately 20 cm above the soil surface</tissue>
    </source>
</reference>
<evidence type="ECO:0000313" key="1">
    <source>
        <dbReference type="EMBL" id="JAD51645.1"/>
    </source>
</evidence>
<dbReference type="AlphaFoldDB" id="A0A0A9ARY3"/>
<sequence>MALSSNLSLAMCAGVPPPLNASCLLAAWNHWALNGPPFLKCKG</sequence>
<dbReference type="EMBL" id="GBRH01246250">
    <property type="protein sequence ID" value="JAD51645.1"/>
    <property type="molecule type" value="Transcribed_RNA"/>
</dbReference>
<protein>
    <submittedName>
        <fullName evidence="1">Uncharacterized protein</fullName>
    </submittedName>
</protein>
<name>A0A0A9ARY3_ARUDO</name>
<proteinExistence type="predicted"/>